<evidence type="ECO:0000313" key="4">
    <source>
        <dbReference type="EMBL" id="OHA65116.1"/>
    </source>
</evidence>
<keyword evidence="2" id="KW-0812">Transmembrane</keyword>
<gene>
    <name evidence="4" type="ORF">A2672_03210</name>
</gene>
<dbReference type="InterPro" id="IPR003362">
    <property type="entry name" value="Bact_transf"/>
</dbReference>
<dbReference type="AlphaFoldDB" id="A0A1G2QX14"/>
<proteinExistence type="inferred from homology"/>
<dbReference type="Proteomes" id="UP000178065">
    <property type="component" value="Unassembled WGS sequence"/>
</dbReference>
<protein>
    <recommendedName>
        <fullName evidence="3">Bacterial sugar transferase domain-containing protein</fullName>
    </recommendedName>
</protein>
<dbReference type="PANTHER" id="PTHR30576:SF0">
    <property type="entry name" value="UNDECAPRENYL-PHOSPHATE N-ACETYLGALACTOSAMINYL 1-PHOSPHATE TRANSFERASE-RELATED"/>
    <property type="match status" value="1"/>
</dbReference>
<keyword evidence="2" id="KW-0472">Membrane</keyword>
<evidence type="ECO:0000313" key="5">
    <source>
        <dbReference type="Proteomes" id="UP000178065"/>
    </source>
</evidence>
<dbReference type="PANTHER" id="PTHR30576">
    <property type="entry name" value="COLANIC BIOSYNTHESIS UDP-GLUCOSE LIPID CARRIER TRANSFERASE"/>
    <property type="match status" value="1"/>
</dbReference>
<accession>A0A1G2QX14</accession>
<comment type="similarity">
    <text evidence="1">Belongs to the bacterial sugar transferase family.</text>
</comment>
<dbReference type="EMBL" id="MHTT01000020">
    <property type="protein sequence ID" value="OHA65116.1"/>
    <property type="molecule type" value="Genomic_DNA"/>
</dbReference>
<evidence type="ECO:0000259" key="3">
    <source>
        <dbReference type="Pfam" id="PF02397"/>
    </source>
</evidence>
<sequence>MIQLALKRQMDFLGALIALAVLTPLFLVAALLIKLDSPGPVFYRRARAGKDAKKFFPLKFRSMVHKADTMGLKLGIKEGDVRITRVGRILRDWGLDELPQLFNVLKGEMSLIGPRPMLAEQIQWLNENQRKRLWMRPGMGGLALVKGRRAMLWKDRLRYDVEYVENWSLWLDLKLIFQTLWVVLVKREGMYEIEGGLQDEFIKDLTR</sequence>
<comment type="caution">
    <text evidence="4">The sequence shown here is derived from an EMBL/GenBank/DDBJ whole genome shotgun (WGS) entry which is preliminary data.</text>
</comment>
<evidence type="ECO:0000256" key="1">
    <source>
        <dbReference type="ARBA" id="ARBA00006464"/>
    </source>
</evidence>
<keyword evidence="2" id="KW-1133">Transmembrane helix</keyword>
<feature type="domain" description="Bacterial sugar transferase" evidence="3">
    <location>
        <begin position="7"/>
        <end position="184"/>
    </location>
</feature>
<organism evidence="4 5">
    <name type="scientific">Candidatus Wildermuthbacteria bacterium RIFCSPHIGHO2_01_FULL_49_22b</name>
    <dbReference type="NCBI Taxonomy" id="1802448"/>
    <lineage>
        <taxon>Bacteria</taxon>
        <taxon>Candidatus Wildermuthiibacteriota</taxon>
    </lineage>
</organism>
<dbReference type="Pfam" id="PF02397">
    <property type="entry name" value="Bac_transf"/>
    <property type="match status" value="1"/>
</dbReference>
<feature type="transmembrane region" description="Helical" evidence="2">
    <location>
        <begin position="12"/>
        <end position="33"/>
    </location>
</feature>
<dbReference type="GO" id="GO:0016780">
    <property type="term" value="F:phosphotransferase activity, for other substituted phosphate groups"/>
    <property type="evidence" value="ECO:0007669"/>
    <property type="project" value="TreeGrafter"/>
</dbReference>
<reference evidence="4 5" key="1">
    <citation type="journal article" date="2016" name="Nat. Commun.">
        <title>Thousands of microbial genomes shed light on interconnected biogeochemical processes in an aquifer system.</title>
        <authorList>
            <person name="Anantharaman K."/>
            <person name="Brown C.T."/>
            <person name="Hug L.A."/>
            <person name="Sharon I."/>
            <person name="Castelle C.J."/>
            <person name="Probst A.J."/>
            <person name="Thomas B.C."/>
            <person name="Singh A."/>
            <person name="Wilkins M.J."/>
            <person name="Karaoz U."/>
            <person name="Brodie E.L."/>
            <person name="Williams K.H."/>
            <person name="Hubbard S.S."/>
            <person name="Banfield J.F."/>
        </authorList>
    </citation>
    <scope>NUCLEOTIDE SEQUENCE [LARGE SCALE GENOMIC DNA]</scope>
</reference>
<dbReference type="STRING" id="1802448.A2672_03210"/>
<name>A0A1G2QX14_9BACT</name>
<evidence type="ECO:0000256" key="2">
    <source>
        <dbReference type="SAM" id="Phobius"/>
    </source>
</evidence>